<proteinExistence type="predicted"/>
<sequence>MPRRSSGVARAPPPAPVQSGNGSVMGGLGATIADGLAFGTGSAVAHRAVDAMLGPRVIQHDTVASPAPAAASAPSMTSSEARNACGNHSKALQDEISLFYTYFRYPVFCGPYLEDLGCLLKHFLDQYCLNNYGSDISKCQFYMDMLQECHRNSGTLSA</sequence>
<dbReference type="GO" id="GO:0005634">
    <property type="term" value="C:nucleus"/>
    <property type="evidence" value="ECO:0007669"/>
    <property type="project" value="TreeGrafter"/>
</dbReference>
<dbReference type="AlphaFoldDB" id="A0AA88D2J8"/>
<dbReference type="EMBL" id="BTGU01000010">
    <property type="protein sequence ID" value="GMN40181.1"/>
    <property type="molecule type" value="Genomic_DNA"/>
</dbReference>
<evidence type="ECO:0008006" key="4">
    <source>
        <dbReference type="Google" id="ProtNLM"/>
    </source>
</evidence>
<feature type="region of interest" description="Disordered" evidence="1">
    <location>
        <begin position="1"/>
        <end position="22"/>
    </location>
</feature>
<dbReference type="Proteomes" id="UP001187192">
    <property type="component" value="Unassembled WGS sequence"/>
</dbReference>
<comment type="caution">
    <text evidence="2">The sequence shown here is derived from an EMBL/GenBank/DDBJ whole genome shotgun (WGS) entry which is preliminary data.</text>
</comment>
<dbReference type="GO" id="GO:0007005">
    <property type="term" value="P:mitochondrion organization"/>
    <property type="evidence" value="ECO:0007669"/>
    <property type="project" value="InterPro"/>
</dbReference>
<gene>
    <name evidence="2" type="ORF">TIFTF001_009406</name>
</gene>
<evidence type="ECO:0000313" key="2">
    <source>
        <dbReference type="EMBL" id="GMN40181.1"/>
    </source>
</evidence>
<accession>A0AA88D2J8</accession>
<evidence type="ECO:0000256" key="1">
    <source>
        <dbReference type="SAM" id="MobiDB-lite"/>
    </source>
</evidence>
<name>A0AA88D2J8_FICCA</name>
<dbReference type="PANTHER" id="PTHR13523">
    <property type="entry name" value="COILED-COIL-HELIX-COILED-COIL-HELIX DOMAIN CONTAINING 2/NUR77"/>
    <property type="match status" value="1"/>
</dbReference>
<evidence type="ECO:0000313" key="3">
    <source>
        <dbReference type="Proteomes" id="UP001187192"/>
    </source>
</evidence>
<dbReference type="GO" id="GO:0005739">
    <property type="term" value="C:mitochondrion"/>
    <property type="evidence" value="ECO:0007669"/>
    <property type="project" value="TreeGrafter"/>
</dbReference>
<keyword evidence="3" id="KW-1185">Reference proteome</keyword>
<organism evidence="2 3">
    <name type="scientific">Ficus carica</name>
    <name type="common">Common fig</name>
    <dbReference type="NCBI Taxonomy" id="3494"/>
    <lineage>
        <taxon>Eukaryota</taxon>
        <taxon>Viridiplantae</taxon>
        <taxon>Streptophyta</taxon>
        <taxon>Embryophyta</taxon>
        <taxon>Tracheophyta</taxon>
        <taxon>Spermatophyta</taxon>
        <taxon>Magnoliopsida</taxon>
        <taxon>eudicotyledons</taxon>
        <taxon>Gunneridae</taxon>
        <taxon>Pentapetalae</taxon>
        <taxon>rosids</taxon>
        <taxon>fabids</taxon>
        <taxon>Rosales</taxon>
        <taxon>Moraceae</taxon>
        <taxon>Ficeae</taxon>
        <taxon>Ficus</taxon>
    </lineage>
</organism>
<dbReference type="InterPro" id="IPR055304">
    <property type="entry name" value="CHCHD2/10-like"/>
</dbReference>
<reference evidence="2" key="1">
    <citation type="submission" date="2023-07" db="EMBL/GenBank/DDBJ databases">
        <title>draft genome sequence of fig (Ficus carica).</title>
        <authorList>
            <person name="Takahashi T."/>
            <person name="Nishimura K."/>
        </authorList>
    </citation>
    <scope>NUCLEOTIDE SEQUENCE</scope>
</reference>
<protein>
    <recommendedName>
        <fullName evidence="4">CHCH domain-containing protein</fullName>
    </recommendedName>
</protein>
<dbReference type="PANTHER" id="PTHR13523:SF18">
    <property type="entry name" value="CHCH DOMAIN-CONTAINING PROTEIN"/>
    <property type="match status" value="1"/>
</dbReference>